<evidence type="ECO:0000313" key="2">
    <source>
        <dbReference type="EMBL" id="OCB85036.1"/>
    </source>
</evidence>
<dbReference type="AlphaFoldDB" id="A0A9Q5N4B4"/>
<dbReference type="OrthoDB" id="3253778at2759"/>
<evidence type="ECO:0000256" key="1">
    <source>
        <dbReference type="SAM" id="Phobius"/>
    </source>
</evidence>
<keyword evidence="1" id="KW-1133">Transmembrane helix</keyword>
<dbReference type="EMBL" id="LNZH02000212">
    <property type="protein sequence ID" value="OCB85036.1"/>
    <property type="molecule type" value="Genomic_DNA"/>
</dbReference>
<proteinExistence type="predicted"/>
<keyword evidence="3" id="KW-1185">Reference proteome</keyword>
<sequence length="220" mass="24183">MLTQTLDLATIVLIDYILLIRVLALFHEDRKLSIILKILLGLEAGLDLGILIHESLSVDTNVGSVAEGMIICIRIGEPSRTLVIVSWLAPATYGFVLMCLALYKSAEYWKLSSGFKGFRLVRVLVQDQALYFGFVIFCFICKIIVFCIKEITPFVSTTLGSAGSPTLLCVLGSHLLINLKEAGERGANGGTNYTPRTVSEIDFGEECSNDERISTQRDSV</sequence>
<reference evidence="2" key="1">
    <citation type="submission" date="2016-06" db="EMBL/GenBank/DDBJ databases">
        <title>Draft Genome sequence of the fungus Inonotus baumii.</title>
        <authorList>
            <person name="Zhu H."/>
            <person name="Lin W."/>
        </authorList>
    </citation>
    <scope>NUCLEOTIDE SEQUENCE</scope>
    <source>
        <strain evidence="2">821</strain>
    </source>
</reference>
<gene>
    <name evidence="2" type="ORF">A7U60_g7993</name>
</gene>
<feature type="transmembrane region" description="Helical" evidence="1">
    <location>
        <begin position="6"/>
        <end position="26"/>
    </location>
</feature>
<name>A0A9Q5N4B4_SANBA</name>
<evidence type="ECO:0000313" key="3">
    <source>
        <dbReference type="Proteomes" id="UP000757232"/>
    </source>
</evidence>
<feature type="transmembrane region" description="Helical" evidence="1">
    <location>
        <begin position="82"/>
        <end position="103"/>
    </location>
</feature>
<keyword evidence="1" id="KW-0472">Membrane</keyword>
<feature type="transmembrane region" description="Helical" evidence="1">
    <location>
        <begin position="129"/>
        <end position="148"/>
    </location>
</feature>
<keyword evidence="1" id="KW-0812">Transmembrane</keyword>
<protein>
    <submittedName>
        <fullName evidence="2">Uncharacterized protein</fullName>
    </submittedName>
</protein>
<dbReference type="Proteomes" id="UP000757232">
    <property type="component" value="Unassembled WGS sequence"/>
</dbReference>
<accession>A0A9Q5N4B4</accession>
<comment type="caution">
    <text evidence="2">The sequence shown here is derived from an EMBL/GenBank/DDBJ whole genome shotgun (WGS) entry which is preliminary data.</text>
</comment>
<organism evidence="2 3">
    <name type="scientific">Sanghuangporus baumii</name>
    <name type="common">Phellinus baumii</name>
    <dbReference type="NCBI Taxonomy" id="108892"/>
    <lineage>
        <taxon>Eukaryota</taxon>
        <taxon>Fungi</taxon>
        <taxon>Dikarya</taxon>
        <taxon>Basidiomycota</taxon>
        <taxon>Agaricomycotina</taxon>
        <taxon>Agaricomycetes</taxon>
        <taxon>Hymenochaetales</taxon>
        <taxon>Hymenochaetaceae</taxon>
        <taxon>Sanghuangporus</taxon>
    </lineage>
</organism>